<feature type="compositionally biased region" description="Low complexity" evidence="8">
    <location>
        <begin position="564"/>
        <end position="579"/>
    </location>
</feature>
<dbReference type="InParanoid" id="A8X8Y1"/>
<dbReference type="InterPro" id="IPR017441">
    <property type="entry name" value="Protein_kinase_ATP_BS"/>
</dbReference>
<dbReference type="GO" id="GO:0005634">
    <property type="term" value="C:nucleus"/>
    <property type="evidence" value="ECO:0000318"/>
    <property type="project" value="GO_Central"/>
</dbReference>
<dbReference type="STRING" id="6238.A8X8Y1"/>
<dbReference type="FunFam" id="1.10.510.10:FF:000481">
    <property type="entry name" value="Asator, isoform D"/>
    <property type="match status" value="1"/>
</dbReference>
<evidence type="ECO:0000256" key="3">
    <source>
        <dbReference type="ARBA" id="ARBA00022741"/>
    </source>
</evidence>
<dbReference type="GO" id="GO:0005524">
    <property type="term" value="F:ATP binding"/>
    <property type="evidence" value="ECO:0007669"/>
    <property type="project" value="UniProtKB-UniRule"/>
</dbReference>
<reference evidence="10 11" key="1">
    <citation type="journal article" date="2003" name="PLoS Biol.">
        <title>The genome sequence of Caenorhabditis briggsae: a platform for comparative genomics.</title>
        <authorList>
            <person name="Stein L.D."/>
            <person name="Bao Z."/>
            <person name="Blasiar D."/>
            <person name="Blumenthal T."/>
            <person name="Brent M.R."/>
            <person name="Chen N."/>
            <person name="Chinwalla A."/>
            <person name="Clarke L."/>
            <person name="Clee C."/>
            <person name="Coghlan A."/>
            <person name="Coulson A."/>
            <person name="D'Eustachio P."/>
            <person name="Fitch D.H."/>
            <person name="Fulton L.A."/>
            <person name="Fulton R.E."/>
            <person name="Griffiths-Jones S."/>
            <person name="Harris T.W."/>
            <person name="Hillier L.W."/>
            <person name="Kamath R."/>
            <person name="Kuwabara P.E."/>
            <person name="Mardis E.R."/>
            <person name="Marra M.A."/>
            <person name="Miner T.L."/>
            <person name="Minx P."/>
            <person name="Mullikin J.C."/>
            <person name="Plumb R.W."/>
            <person name="Rogers J."/>
            <person name="Schein J.E."/>
            <person name="Sohrmann M."/>
            <person name="Spieth J."/>
            <person name="Stajich J.E."/>
            <person name="Wei C."/>
            <person name="Willey D."/>
            <person name="Wilson R.K."/>
            <person name="Durbin R."/>
            <person name="Waterston R.H."/>
        </authorList>
    </citation>
    <scope>NUCLEOTIDE SEQUENCE [LARGE SCALE GENOMIC DNA]</scope>
    <source>
        <strain evidence="10 11">AF16</strain>
    </source>
</reference>
<keyword evidence="4" id="KW-0418">Kinase</keyword>
<feature type="domain" description="Protein kinase" evidence="9">
    <location>
        <begin position="35"/>
        <end position="299"/>
    </location>
</feature>
<dbReference type="InterPro" id="IPR047916">
    <property type="entry name" value="TTBK_Asator-like_STKc"/>
</dbReference>
<dbReference type="WormBase" id="CBG09510">
    <property type="protein sequence ID" value="CBP02388"/>
    <property type="gene ID" value="WBGene00031077"/>
    <property type="gene designation" value="Cbr-ttbk-7"/>
</dbReference>
<dbReference type="SUPFAM" id="SSF56112">
    <property type="entry name" value="Protein kinase-like (PK-like)"/>
    <property type="match status" value="1"/>
</dbReference>
<dbReference type="AlphaFoldDB" id="A8X8Y1"/>
<dbReference type="GO" id="GO:0005737">
    <property type="term" value="C:cytoplasm"/>
    <property type="evidence" value="ECO:0000318"/>
    <property type="project" value="GO_Central"/>
</dbReference>
<dbReference type="GO" id="GO:0015630">
    <property type="term" value="C:microtubule cytoskeleton"/>
    <property type="evidence" value="ECO:0007669"/>
    <property type="project" value="UniProtKB-ARBA"/>
</dbReference>
<keyword evidence="3 7" id="KW-0547">Nucleotide-binding</keyword>
<evidence type="ECO:0000256" key="1">
    <source>
        <dbReference type="ARBA" id="ARBA00022527"/>
    </source>
</evidence>
<dbReference type="SMART" id="SM00220">
    <property type="entry name" value="S_TKc"/>
    <property type="match status" value="1"/>
</dbReference>
<dbReference type="InterPro" id="IPR011009">
    <property type="entry name" value="Kinase-like_dom_sf"/>
</dbReference>
<feature type="region of interest" description="Disordered" evidence="8">
    <location>
        <begin position="530"/>
        <end position="611"/>
    </location>
</feature>
<dbReference type="eggNOG" id="KOG1164">
    <property type="taxonomic scope" value="Eukaryota"/>
</dbReference>
<accession>A8X8Y1</accession>
<dbReference type="InterPro" id="IPR050235">
    <property type="entry name" value="CK1_Ser-Thr_kinase"/>
</dbReference>
<dbReference type="PANTHER" id="PTHR11909">
    <property type="entry name" value="CASEIN KINASE-RELATED"/>
    <property type="match status" value="1"/>
</dbReference>
<dbReference type="GO" id="GO:0007165">
    <property type="term" value="P:signal transduction"/>
    <property type="evidence" value="ECO:0000318"/>
    <property type="project" value="GO_Central"/>
</dbReference>
<keyword evidence="5 7" id="KW-0067">ATP-binding</keyword>
<comment type="similarity">
    <text evidence="6">Belongs to the protein kinase superfamily. CK1 Ser/Thr protein kinase family.</text>
</comment>
<evidence type="ECO:0000256" key="2">
    <source>
        <dbReference type="ARBA" id="ARBA00022679"/>
    </source>
</evidence>
<protein>
    <submittedName>
        <fullName evidence="10">Protein CBG09510</fullName>
    </submittedName>
</protein>
<dbReference type="InterPro" id="IPR000719">
    <property type="entry name" value="Prot_kinase_dom"/>
</dbReference>
<name>A8X8Y1_CAEBR</name>
<keyword evidence="11" id="KW-1185">Reference proteome</keyword>
<reference evidence="10 11" key="2">
    <citation type="journal article" date="2011" name="PLoS Genet.">
        <title>Caenorhabditis briggsae recombinant inbred line genotypes reveal inter-strain incompatibility and the evolution of recombination.</title>
        <authorList>
            <person name="Ross J.A."/>
            <person name="Koboldt D.C."/>
            <person name="Staisch J.E."/>
            <person name="Chamberlin H.M."/>
            <person name="Gupta B.P."/>
            <person name="Miller R.D."/>
            <person name="Baird S.E."/>
            <person name="Haag E.S."/>
        </authorList>
    </citation>
    <scope>NUCLEOTIDE SEQUENCE [LARGE SCALE GENOMIC DNA]</scope>
    <source>
        <strain evidence="10 11">AF16</strain>
    </source>
</reference>
<dbReference type="Pfam" id="PF00069">
    <property type="entry name" value="Pkinase"/>
    <property type="match status" value="1"/>
</dbReference>
<proteinExistence type="inferred from homology"/>
<feature type="compositionally biased region" description="Polar residues" evidence="8">
    <location>
        <begin position="639"/>
        <end position="660"/>
    </location>
</feature>
<dbReference type="PROSITE" id="PS50011">
    <property type="entry name" value="PROTEIN_KINASE_DOM"/>
    <property type="match status" value="1"/>
</dbReference>
<feature type="binding site" evidence="7">
    <location>
        <position position="65"/>
    </location>
    <ligand>
        <name>ATP</name>
        <dbReference type="ChEBI" id="CHEBI:30616"/>
    </ligand>
</feature>
<dbReference type="FunCoup" id="A8X8Y1">
    <property type="interactions" value="109"/>
</dbReference>
<dbReference type="CDD" id="cd14017">
    <property type="entry name" value="STKc_TTBK"/>
    <property type="match status" value="1"/>
</dbReference>
<dbReference type="FunFam" id="3.30.200.20:FF:000358">
    <property type="entry name" value="Tau tubulin kinase 2b"/>
    <property type="match status" value="1"/>
</dbReference>
<dbReference type="Proteomes" id="UP000008549">
    <property type="component" value="Unassembled WGS sequence"/>
</dbReference>
<evidence type="ECO:0000256" key="7">
    <source>
        <dbReference type="PROSITE-ProRule" id="PRU10141"/>
    </source>
</evidence>
<evidence type="ECO:0000256" key="4">
    <source>
        <dbReference type="ARBA" id="ARBA00022777"/>
    </source>
</evidence>
<evidence type="ECO:0000313" key="12">
    <source>
        <dbReference type="WormBase" id="CBG09510"/>
    </source>
</evidence>
<dbReference type="OMA" id="PKYKRHE"/>
<sequence length="796" mass="89442">MTSSSEGEILQVGQVIRERWKIVSLSGENYCRIISFQKAKIGGGGFGEIYEATDVQNHHERVAIKVESSKATKQVLKMEVAVLRRLQGKKHACKFYGCGRNDKFNYLVMSLQGKNLADLRREAPKQCFNLSTAVRVGLQILNGIREIHSIGFLHRDVKPSNFAMGRTSQTMRNVYMLDFGLARQYLNAKGEIRSPRSAAGFRGTVRYAAVTAHKNKEMGRQDDLWSLFYMLTEFLQGQLPWRKIKDKDEVGKMKEEADLNALLDDCPNELHLFAAHLKTLGYADTPDYNYLESLLNKIVKDNDISWEEPYDWELGYDNMASRQKQQTNGNISARLKSHTTAVIRDQRNENRALDTQAPITMGEDEDEQTNGQMANLGAGFESAHEKAAEKPKYKRHEFLKPKYGTVNLDVIDAVNARFAACDEENYRGGSADVEANFQLPSSILKTQAQVAESSLSIKRVAGLPVDKTRSNKSITLSINNRYKSGAKTNKISSFDNTNAQMDDNSANNVRTAQTIMSKWQGSFDASCEEMMDGADTEERAQGRLNPAFPVPKASLLSTPRSMDSNTSPGGNSPSSPMNPRASPIQQRRLSRSEKDRNGMHRTASCGAPQSNSIISHFKGLINSFNNLGVGSRLSRTTSIDETANRQNSAPPPTSQHQTAYRNDDNSYGMRHSTSMGVQNSQNTQRISATFNAFESPEERERRRERRMRRRSVESNGRVSFSFKVELETPPPSVRSPVIVNKSSVVHAPANSPPVKIRDNGIDEEFRIPLEENNKPLLFYKRKRYQFLNFPRTSSKS</sequence>
<dbReference type="GO" id="GO:0004674">
    <property type="term" value="F:protein serine/threonine kinase activity"/>
    <property type="evidence" value="ECO:0000318"/>
    <property type="project" value="GO_Central"/>
</dbReference>
<organism evidence="10 11">
    <name type="scientific">Caenorhabditis briggsae</name>
    <dbReference type="NCBI Taxonomy" id="6238"/>
    <lineage>
        <taxon>Eukaryota</taxon>
        <taxon>Metazoa</taxon>
        <taxon>Ecdysozoa</taxon>
        <taxon>Nematoda</taxon>
        <taxon>Chromadorea</taxon>
        <taxon>Rhabditida</taxon>
        <taxon>Rhabditina</taxon>
        <taxon>Rhabditomorpha</taxon>
        <taxon>Rhabditoidea</taxon>
        <taxon>Rhabditidae</taxon>
        <taxon>Peloderinae</taxon>
        <taxon>Caenorhabditis</taxon>
    </lineage>
</organism>
<feature type="region of interest" description="Disordered" evidence="8">
    <location>
        <begin position="692"/>
        <end position="713"/>
    </location>
</feature>
<dbReference type="PROSITE" id="PS00107">
    <property type="entry name" value="PROTEIN_KINASE_ATP"/>
    <property type="match status" value="1"/>
</dbReference>
<evidence type="ECO:0000313" key="10">
    <source>
        <dbReference type="EMBL" id="CAP29092.2"/>
    </source>
</evidence>
<dbReference type="HOGENOM" id="CLU_016280_0_0_1"/>
<dbReference type="EMBL" id="HE600998">
    <property type="protein sequence ID" value="CAP29092.2"/>
    <property type="molecule type" value="Genomic_DNA"/>
</dbReference>
<evidence type="ECO:0000256" key="8">
    <source>
        <dbReference type="SAM" id="MobiDB-lite"/>
    </source>
</evidence>
<dbReference type="Gene3D" id="1.10.510.10">
    <property type="entry name" value="Transferase(Phosphotransferase) domain 1"/>
    <property type="match status" value="1"/>
</dbReference>
<evidence type="ECO:0000256" key="6">
    <source>
        <dbReference type="ARBA" id="ARBA00061588"/>
    </source>
</evidence>
<gene>
    <name evidence="12" type="primary">ttbk-7</name>
    <name evidence="10 12" type="ORF">CBG09510</name>
    <name evidence="10" type="ORF">CBG_09510</name>
</gene>
<keyword evidence="1" id="KW-0723">Serine/threonine-protein kinase</keyword>
<evidence type="ECO:0000256" key="5">
    <source>
        <dbReference type="ARBA" id="ARBA00022840"/>
    </source>
</evidence>
<feature type="region of interest" description="Disordered" evidence="8">
    <location>
        <begin position="639"/>
        <end position="665"/>
    </location>
</feature>
<keyword evidence="2" id="KW-0808">Transferase</keyword>
<evidence type="ECO:0000313" key="11">
    <source>
        <dbReference type="Proteomes" id="UP000008549"/>
    </source>
</evidence>
<evidence type="ECO:0000259" key="9">
    <source>
        <dbReference type="PROSITE" id="PS50011"/>
    </source>
</evidence>